<keyword evidence="6" id="KW-1185">Reference proteome</keyword>
<reference evidence="5 6" key="1">
    <citation type="journal article" date="2022" name="Nat. Ecol. Evol.">
        <title>A masculinizing supergene underlies an exaggerated male reproductive morph in a spider.</title>
        <authorList>
            <person name="Hendrickx F."/>
            <person name="De Corte Z."/>
            <person name="Sonet G."/>
            <person name="Van Belleghem S.M."/>
            <person name="Kostlbacher S."/>
            <person name="Vangestel C."/>
        </authorList>
    </citation>
    <scope>NUCLEOTIDE SEQUENCE [LARGE SCALE GENOMIC DNA]</scope>
    <source>
        <strain evidence="5">W744_W776</strain>
    </source>
</reference>
<dbReference type="PANTHER" id="PTHR14614:SF164">
    <property type="entry name" value="HISTONE-ARGININE METHYLTRANSFERASE METTL23"/>
    <property type="match status" value="1"/>
</dbReference>
<dbReference type="SUPFAM" id="SSF53335">
    <property type="entry name" value="S-adenosyl-L-methionine-dependent methyltransferases"/>
    <property type="match status" value="1"/>
</dbReference>
<dbReference type="InterPro" id="IPR029063">
    <property type="entry name" value="SAM-dependent_MTases_sf"/>
</dbReference>
<evidence type="ECO:0000256" key="4">
    <source>
        <dbReference type="ARBA" id="ARBA00043988"/>
    </source>
</evidence>
<keyword evidence="1" id="KW-0489">Methyltransferase</keyword>
<keyword evidence="2" id="KW-0808">Transferase</keyword>
<gene>
    <name evidence="5" type="ORF">JTE90_003880</name>
</gene>
<evidence type="ECO:0008006" key="7">
    <source>
        <dbReference type="Google" id="ProtNLM"/>
    </source>
</evidence>
<dbReference type="Proteomes" id="UP000827092">
    <property type="component" value="Unassembled WGS sequence"/>
</dbReference>
<dbReference type="Gene3D" id="3.40.50.150">
    <property type="entry name" value="Vaccinia Virus protein VP39"/>
    <property type="match status" value="1"/>
</dbReference>
<evidence type="ECO:0000313" key="6">
    <source>
        <dbReference type="Proteomes" id="UP000827092"/>
    </source>
</evidence>
<dbReference type="GO" id="GO:0008168">
    <property type="term" value="F:methyltransferase activity"/>
    <property type="evidence" value="ECO:0007669"/>
    <property type="project" value="UniProtKB-KW"/>
</dbReference>
<dbReference type="EMBL" id="JAFNEN010000414">
    <property type="protein sequence ID" value="KAG8183533.1"/>
    <property type="molecule type" value="Genomic_DNA"/>
</dbReference>
<accession>A0AAV6UIB2</accession>
<evidence type="ECO:0000256" key="3">
    <source>
        <dbReference type="ARBA" id="ARBA00022691"/>
    </source>
</evidence>
<proteinExistence type="inferred from homology"/>
<evidence type="ECO:0000256" key="1">
    <source>
        <dbReference type="ARBA" id="ARBA00022603"/>
    </source>
</evidence>
<comment type="caution">
    <text evidence="5">The sequence shown here is derived from an EMBL/GenBank/DDBJ whole genome shotgun (WGS) entry which is preliminary data.</text>
</comment>
<dbReference type="GO" id="GO:0005737">
    <property type="term" value="C:cytoplasm"/>
    <property type="evidence" value="ECO:0007669"/>
    <property type="project" value="TreeGrafter"/>
</dbReference>
<dbReference type="Pfam" id="PF10294">
    <property type="entry name" value="Methyltransf_16"/>
    <property type="match status" value="1"/>
</dbReference>
<dbReference type="AlphaFoldDB" id="A0AAV6UIB2"/>
<dbReference type="PANTHER" id="PTHR14614">
    <property type="entry name" value="HEPATOCELLULAR CARCINOMA-ASSOCIATED ANTIGEN"/>
    <property type="match status" value="1"/>
</dbReference>
<organism evidence="5 6">
    <name type="scientific">Oedothorax gibbosus</name>
    <dbReference type="NCBI Taxonomy" id="931172"/>
    <lineage>
        <taxon>Eukaryota</taxon>
        <taxon>Metazoa</taxon>
        <taxon>Ecdysozoa</taxon>
        <taxon>Arthropoda</taxon>
        <taxon>Chelicerata</taxon>
        <taxon>Arachnida</taxon>
        <taxon>Araneae</taxon>
        <taxon>Araneomorphae</taxon>
        <taxon>Entelegynae</taxon>
        <taxon>Araneoidea</taxon>
        <taxon>Linyphiidae</taxon>
        <taxon>Erigoninae</taxon>
        <taxon>Oedothorax</taxon>
    </lineage>
</organism>
<name>A0AAV6UIB2_9ARAC</name>
<sequence length="250" mass="28245">MSEKEVPLKETIKSFHFTDETDIIDLSCSSSDSLCSESDQHVCNEGCLNIKIKEVLHPSYGMHVWASAPVLSKFIWYNRSKLKEKTVLELGSGTGLVSVVAAKCKAHVILTDSKKYECTFQTALENLQLNGISKEAFEIKEMTWGYFSANLVQSPPIDIILGSDVFYSPKDFEDIIVTVSFLLKKNQSAEFWCTYEHRCTDWNIDNYLEKWNLNCEEISLSDFGADGFNVAGCDLPGLKTISLLIFRYSK</sequence>
<keyword evidence="3" id="KW-0949">S-adenosyl-L-methionine</keyword>
<comment type="similarity">
    <text evidence="4">Belongs to the methyltransferase superfamily. METTL23 family.</text>
</comment>
<protein>
    <recommendedName>
        <fullName evidence="7">Methyltransferase-like protein 23</fullName>
    </recommendedName>
</protein>
<evidence type="ECO:0000256" key="2">
    <source>
        <dbReference type="ARBA" id="ARBA00022679"/>
    </source>
</evidence>
<evidence type="ECO:0000313" key="5">
    <source>
        <dbReference type="EMBL" id="KAG8183533.1"/>
    </source>
</evidence>
<dbReference type="InterPro" id="IPR019410">
    <property type="entry name" value="Methyltransf_16"/>
</dbReference>
<dbReference type="GO" id="GO:0005634">
    <property type="term" value="C:nucleus"/>
    <property type="evidence" value="ECO:0007669"/>
    <property type="project" value="TreeGrafter"/>
</dbReference>
<dbReference type="GO" id="GO:0032259">
    <property type="term" value="P:methylation"/>
    <property type="evidence" value="ECO:0007669"/>
    <property type="project" value="UniProtKB-KW"/>
</dbReference>